<sequence length="38" mass="4373">MVVRGYCETKKATVMQVFTYTHFEKGRGDGCRTVDNLM</sequence>
<reference evidence="1" key="2">
    <citation type="journal article" date="2015" name="Fish Shellfish Immunol.">
        <title>Early steps in the European eel (Anguilla anguilla)-Vibrio vulnificus interaction in the gills: Role of the RtxA13 toxin.</title>
        <authorList>
            <person name="Callol A."/>
            <person name="Pajuelo D."/>
            <person name="Ebbesson L."/>
            <person name="Teles M."/>
            <person name="MacKenzie S."/>
            <person name="Amaro C."/>
        </authorList>
    </citation>
    <scope>NUCLEOTIDE SEQUENCE</scope>
</reference>
<evidence type="ECO:0000313" key="1">
    <source>
        <dbReference type="EMBL" id="JAH11426.1"/>
    </source>
</evidence>
<proteinExistence type="predicted"/>
<name>A0A0E9Q3G6_ANGAN</name>
<organism evidence="1">
    <name type="scientific">Anguilla anguilla</name>
    <name type="common">European freshwater eel</name>
    <name type="synonym">Muraena anguilla</name>
    <dbReference type="NCBI Taxonomy" id="7936"/>
    <lineage>
        <taxon>Eukaryota</taxon>
        <taxon>Metazoa</taxon>
        <taxon>Chordata</taxon>
        <taxon>Craniata</taxon>
        <taxon>Vertebrata</taxon>
        <taxon>Euteleostomi</taxon>
        <taxon>Actinopterygii</taxon>
        <taxon>Neopterygii</taxon>
        <taxon>Teleostei</taxon>
        <taxon>Anguilliformes</taxon>
        <taxon>Anguillidae</taxon>
        <taxon>Anguilla</taxon>
    </lineage>
</organism>
<reference evidence="1" key="1">
    <citation type="submission" date="2014-11" db="EMBL/GenBank/DDBJ databases">
        <authorList>
            <person name="Amaro Gonzalez C."/>
        </authorList>
    </citation>
    <scope>NUCLEOTIDE SEQUENCE</scope>
</reference>
<dbReference type="EMBL" id="GBXM01097151">
    <property type="protein sequence ID" value="JAH11426.1"/>
    <property type="molecule type" value="Transcribed_RNA"/>
</dbReference>
<accession>A0A0E9Q3G6</accession>
<protein>
    <submittedName>
        <fullName evidence="1">Uncharacterized protein</fullName>
    </submittedName>
</protein>
<dbReference type="AlphaFoldDB" id="A0A0E9Q3G6"/>